<gene>
    <name evidence="2" type="ORF">B0180_09610</name>
</gene>
<comment type="caution">
    <text evidence="2">The sequence shown here is derived from an EMBL/GenBank/DDBJ whole genome shotgun (WGS) entry which is preliminary data.</text>
</comment>
<dbReference type="InterPro" id="IPR000182">
    <property type="entry name" value="GNAT_dom"/>
</dbReference>
<proteinExistence type="predicted"/>
<keyword evidence="2" id="KW-0808">Transferase</keyword>
<accession>A0A1S9ZG21</accession>
<organism evidence="2 3">
    <name type="scientific">Moraxella canis</name>
    <dbReference type="NCBI Taxonomy" id="90239"/>
    <lineage>
        <taxon>Bacteria</taxon>
        <taxon>Pseudomonadati</taxon>
        <taxon>Pseudomonadota</taxon>
        <taxon>Gammaproteobacteria</taxon>
        <taxon>Moraxellales</taxon>
        <taxon>Moraxellaceae</taxon>
        <taxon>Moraxella</taxon>
    </lineage>
</organism>
<dbReference type="PROSITE" id="PS51186">
    <property type="entry name" value="GNAT"/>
    <property type="match status" value="1"/>
</dbReference>
<feature type="domain" description="N-acetyltransferase" evidence="1">
    <location>
        <begin position="19"/>
        <end position="182"/>
    </location>
</feature>
<dbReference type="EMBL" id="MUXT01000012">
    <property type="protein sequence ID" value="OOR82330.1"/>
    <property type="molecule type" value="Genomic_DNA"/>
</dbReference>
<protein>
    <submittedName>
        <fullName evidence="2">GNAT family N-acetyltransferase</fullName>
    </submittedName>
</protein>
<sequence length="198" mass="22332">MPPKTLTLPDDFVLSLTGVRIEPLNLGHHDDLVQACQDGALWTLNYANVPSPDKMADYIMLGLNTADRIAFAVIDERIGKAIGTTSFHDILPACLRLEIGYTWYAQSVWRTHINTTCKFLLLQYAFEQLGYRTVGLRASLDNVRSQTAIERLGAKKDGIIRGHRIYKDGKISDTVMYSMTANEWQDAKPNLLSRLHHD</sequence>
<dbReference type="Gene3D" id="3.40.630.30">
    <property type="match status" value="1"/>
</dbReference>
<dbReference type="PANTHER" id="PTHR43610">
    <property type="entry name" value="BLL6696 PROTEIN"/>
    <property type="match status" value="1"/>
</dbReference>
<dbReference type="AlphaFoldDB" id="A0A1S9ZG21"/>
<dbReference type="Pfam" id="PF13302">
    <property type="entry name" value="Acetyltransf_3"/>
    <property type="match status" value="1"/>
</dbReference>
<dbReference type="SUPFAM" id="SSF55729">
    <property type="entry name" value="Acyl-CoA N-acyltransferases (Nat)"/>
    <property type="match status" value="1"/>
</dbReference>
<dbReference type="PANTHER" id="PTHR43610:SF1">
    <property type="entry name" value="N-ACETYLTRANSFERASE DOMAIN-CONTAINING PROTEIN"/>
    <property type="match status" value="1"/>
</dbReference>
<reference evidence="2 3" key="1">
    <citation type="submission" date="2017-02" db="EMBL/GenBank/DDBJ databases">
        <title>Draft genome sequence of Moraxella canis CCUG 8415A type strain.</title>
        <authorList>
            <person name="Engstrom-Jakobsson H."/>
            <person name="Salva-Serra F."/>
            <person name="Thorell K."/>
            <person name="Gonzales-Siles L."/>
            <person name="Karlsson R."/>
            <person name="Boulund F."/>
            <person name="Engstrand L."/>
            <person name="Moore E."/>
        </authorList>
    </citation>
    <scope>NUCLEOTIDE SEQUENCE [LARGE SCALE GENOMIC DNA]</scope>
    <source>
        <strain evidence="2 3">CCUG 8415A</strain>
    </source>
</reference>
<name>A0A1S9ZG21_9GAMM</name>
<dbReference type="InterPro" id="IPR016181">
    <property type="entry name" value="Acyl_CoA_acyltransferase"/>
</dbReference>
<evidence type="ECO:0000313" key="3">
    <source>
        <dbReference type="Proteomes" id="UP000190322"/>
    </source>
</evidence>
<dbReference type="RefSeq" id="WP_078256707.1">
    <property type="nucleotide sequence ID" value="NZ_MUXT01000012.1"/>
</dbReference>
<evidence type="ECO:0000259" key="1">
    <source>
        <dbReference type="PROSITE" id="PS51186"/>
    </source>
</evidence>
<dbReference type="Proteomes" id="UP000190322">
    <property type="component" value="Unassembled WGS sequence"/>
</dbReference>
<dbReference type="GO" id="GO:0016747">
    <property type="term" value="F:acyltransferase activity, transferring groups other than amino-acyl groups"/>
    <property type="evidence" value="ECO:0007669"/>
    <property type="project" value="InterPro"/>
</dbReference>
<evidence type="ECO:0000313" key="2">
    <source>
        <dbReference type="EMBL" id="OOR82330.1"/>
    </source>
</evidence>